<sequence>MRSPDSTQNRSSPSSGRPIARSARAGGGGVGVGIRLMERCGNTDASRQAGGRMGRRPPDSRVPSHSPPLGLAPPPTGRLCELRKATDG</sequence>
<protein>
    <submittedName>
        <fullName evidence="2">Uncharacterized protein</fullName>
    </submittedName>
</protein>
<reference evidence="2" key="1">
    <citation type="journal article" date="2023" name="Science">
        <title>Genome structures resolve the early diversification of teleost fishes.</title>
        <authorList>
            <person name="Parey E."/>
            <person name="Louis A."/>
            <person name="Montfort J."/>
            <person name="Bouchez O."/>
            <person name="Roques C."/>
            <person name="Iampietro C."/>
            <person name="Lluch J."/>
            <person name="Castinel A."/>
            <person name="Donnadieu C."/>
            <person name="Desvignes T."/>
            <person name="Floi Bucao C."/>
            <person name="Jouanno E."/>
            <person name="Wen M."/>
            <person name="Mejri S."/>
            <person name="Dirks R."/>
            <person name="Jansen H."/>
            <person name="Henkel C."/>
            <person name="Chen W.J."/>
            <person name="Zahm M."/>
            <person name="Cabau C."/>
            <person name="Klopp C."/>
            <person name="Thompson A.W."/>
            <person name="Robinson-Rechavi M."/>
            <person name="Braasch I."/>
            <person name="Lecointre G."/>
            <person name="Bobe J."/>
            <person name="Postlethwait J.H."/>
            <person name="Berthelot C."/>
            <person name="Roest Crollius H."/>
            <person name="Guiguen Y."/>
        </authorList>
    </citation>
    <scope>NUCLEOTIDE SEQUENCE</scope>
    <source>
        <strain evidence="2">WJC10195</strain>
    </source>
</reference>
<accession>A0A9Q1J3A1</accession>
<evidence type="ECO:0000256" key="1">
    <source>
        <dbReference type="SAM" id="MobiDB-lite"/>
    </source>
</evidence>
<keyword evidence="3" id="KW-1185">Reference proteome</keyword>
<feature type="region of interest" description="Disordered" evidence="1">
    <location>
        <begin position="1"/>
        <end position="88"/>
    </location>
</feature>
<comment type="caution">
    <text evidence="2">The sequence shown here is derived from an EMBL/GenBank/DDBJ whole genome shotgun (WGS) entry which is preliminary data.</text>
</comment>
<proteinExistence type="predicted"/>
<dbReference type="Proteomes" id="UP001152622">
    <property type="component" value="Chromosome 4"/>
</dbReference>
<feature type="compositionally biased region" description="Low complexity" evidence="1">
    <location>
        <begin position="10"/>
        <end position="24"/>
    </location>
</feature>
<name>A0A9Q1J3A1_SYNKA</name>
<evidence type="ECO:0000313" key="3">
    <source>
        <dbReference type="Proteomes" id="UP001152622"/>
    </source>
</evidence>
<dbReference type="AlphaFoldDB" id="A0A9Q1J3A1"/>
<evidence type="ECO:0000313" key="2">
    <source>
        <dbReference type="EMBL" id="KAJ8364203.1"/>
    </source>
</evidence>
<organism evidence="2 3">
    <name type="scientific">Synaphobranchus kaupii</name>
    <name type="common">Kaup's arrowtooth eel</name>
    <dbReference type="NCBI Taxonomy" id="118154"/>
    <lineage>
        <taxon>Eukaryota</taxon>
        <taxon>Metazoa</taxon>
        <taxon>Chordata</taxon>
        <taxon>Craniata</taxon>
        <taxon>Vertebrata</taxon>
        <taxon>Euteleostomi</taxon>
        <taxon>Actinopterygii</taxon>
        <taxon>Neopterygii</taxon>
        <taxon>Teleostei</taxon>
        <taxon>Anguilliformes</taxon>
        <taxon>Synaphobranchidae</taxon>
        <taxon>Synaphobranchus</taxon>
    </lineage>
</organism>
<gene>
    <name evidence="2" type="ORF">SKAU_G00130340</name>
</gene>
<dbReference type="EMBL" id="JAINUF010000004">
    <property type="protein sequence ID" value="KAJ8364203.1"/>
    <property type="molecule type" value="Genomic_DNA"/>
</dbReference>